<organism evidence="1 2">
    <name type="scientific">Acidiphilium iwatense</name>
    <dbReference type="NCBI Taxonomy" id="768198"/>
    <lineage>
        <taxon>Bacteria</taxon>
        <taxon>Pseudomonadati</taxon>
        <taxon>Pseudomonadota</taxon>
        <taxon>Alphaproteobacteria</taxon>
        <taxon>Acetobacterales</taxon>
        <taxon>Acidocellaceae</taxon>
        <taxon>Acidiphilium</taxon>
    </lineage>
</organism>
<sequence>MSEETTSRQAFRTIEEAKALQLPKTPRETVELVEIDFAFAARGNAGRLSRLKRLYHAVDLLMSEVSPLAVCRKGCAHCCYIDVVITDIEADYIARNTGHKKNVGASRTSGRAVQRSLFGAPGR</sequence>
<proteinExistence type="predicted"/>
<dbReference type="EMBL" id="JAKGBZ010000044">
    <property type="protein sequence ID" value="MCF3948248.1"/>
    <property type="molecule type" value="Genomic_DNA"/>
</dbReference>
<dbReference type="RefSeq" id="WP_235705533.1">
    <property type="nucleotide sequence ID" value="NZ_JAKGBZ010000044.1"/>
</dbReference>
<accession>A0ABS9DZQ9</accession>
<dbReference type="Proteomes" id="UP001521209">
    <property type="component" value="Unassembled WGS sequence"/>
</dbReference>
<gene>
    <name evidence="1" type="ORF">L2A60_16360</name>
</gene>
<evidence type="ECO:0000313" key="1">
    <source>
        <dbReference type="EMBL" id="MCF3948248.1"/>
    </source>
</evidence>
<evidence type="ECO:0000313" key="2">
    <source>
        <dbReference type="Proteomes" id="UP001521209"/>
    </source>
</evidence>
<evidence type="ECO:0008006" key="3">
    <source>
        <dbReference type="Google" id="ProtNLM"/>
    </source>
</evidence>
<comment type="caution">
    <text evidence="1">The sequence shown here is derived from an EMBL/GenBank/DDBJ whole genome shotgun (WGS) entry which is preliminary data.</text>
</comment>
<protein>
    <recommendedName>
        <fullName evidence="3">YkgJ family cysteine cluster protein</fullName>
    </recommendedName>
</protein>
<reference evidence="1 2" key="1">
    <citation type="submission" date="2022-01" db="EMBL/GenBank/DDBJ databases">
        <authorList>
            <person name="Won M."/>
            <person name="Kim S.-J."/>
            <person name="Kwon S.-W."/>
        </authorList>
    </citation>
    <scope>NUCLEOTIDE SEQUENCE [LARGE SCALE GENOMIC DNA]</scope>
    <source>
        <strain evidence="1 2">KCTC 23505</strain>
    </source>
</reference>
<keyword evidence="2" id="KW-1185">Reference proteome</keyword>
<name>A0ABS9DZQ9_9PROT</name>